<gene>
    <name evidence="1" type="ORF">LTR37_015091</name>
</gene>
<dbReference type="Proteomes" id="UP001281147">
    <property type="component" value="Unassembled WGS sequence"/>
</dbReference>
<protein>
    <submittedName>
        <fullName evidence="1">Uncharacterized protein</fullName>
    </submittedName>
</protein>
<keyword evidence="2" id="KW-1185">Reference proteome</keyword>
<evidence type="ECO:0000313" key="2">
    <source>
        <dbReference type="Proteomes" id="UP001281147"/>
    </source>
</evidence>
<organism evidence="1 2">
    <name type="scientific">Vermiconidia calcicola</name>
    <dbReference type="NCBI Taxonomy" id="1690605"/>
    <lineage>
        <taxon>Eukaryota</taxon>
        <taxon>Fungi</taxon>
        <taxon>Dikarya</taxon>
        <taxon>Ascomycota</taxon>
        <taxon>Pezizomycotina</taxon>
        <taxon>Dothideomycetes</taxon>
        <taxon>Dothideomycetidae</taxon>
        <taxon>Mycosphaerellales</taxon>
        <taxon>Extremaceae</taxon>
        <taxon>Vermiconidia</taxon>
    </lineage>
</organism>
<sequence length="526" mass="56614">MATSIFHEGDLNSGIARAIQEKKVVACFIHKPDEHESQIWDDYWLQNKSQPTDMISSDIPPLGLMLAEKAVLLKLEFGSREAGFLNAFCPVTKAPTMVVVQNGKVLERLEVGIGKEAFVERLLKAVGFKSAPAGASQPEGPSGDEDEEEARNDSEDQNAVPESEASLPAAEHTTVGPSQPASSGSTSQPPDHVQSMLTERAQRLEAERVKREAAAKAEKIARANARRKEAEEASAAHSSDRPRGASDQKDKQQARDAWIYQQKQRKDEAKKERERILGQIESDKQERKAQAARRKELESATGGGAYSEVAESSTRTTTLPARSVHSSCALQVRLFDGSSIRAKFEPDADIATAVRTWVDEASPEGGADIPYTFRQILAPRPSKTIEMSEEHQSLQELGLVPSATLVLVPVAGATSAYSSAGGGYIHWATSTAYSLLDGIWSYMPTVTAGGRGGPYMGGTGDEQENSNLEGARMADSDSASPGGAGSGNVTGFAASQRKKNDRVTEFYNGNSSAFEGRKDDDDEVGK</sequence>
<evidence type="ECO:0000313" key="1">
    <source>
        <dbReference type="EMBL" id="KAK3702116.1"/>
    </source>
</evidence>
<dbReference type="EMBL" id="JAUTXU010000165">
    <property type="protein sequence ID" value="KAK3702116.1"/>
    <property type="molecule type" value="Genomic_DNA"/>
</dbReference>
<accession>A0ACC3MRJ7</accession>
<name>A0ACC3MRJ7_9PEZI</name>
<proteinExistence type="predicted"/>
<reference evidence="1" key="1">
    <citation type="submission" date="2023-07" db="EMBL/GenBank/DDBJ databases">
        <title>Black Yeasts Isolated from many extreme environments.</title>
        <authorList>
            <person name="Coleine C."/>
            <person name="Stajich J.E."/>
            <person name="Selbmann L."/>
        </authorList>
    </citation>
    <scope>NUCLEOTIDE SEQUENCE</scope>
    <source>
        <strain evidence="1">CCFEE 5714</strain>
    </source>
</reference>
<comment type="caution">
    <text evidence="1">The sequence shown here is derived from an EMBL/GenBank/DDBJ whole genome shotgun (WGS) entry which is preliminary data.</text>
</comment>